<accession>W7FCR8</accession>
<reference evidence="2" key="1">
    <citation type="submission" date="2007-11" db="EMBL/GenBank/DDBJ databases">
        <authorList>
            <consortium name="The Broad Institute Genome Sequencing Platform"/>
            <person name="Volkman S.K."/>
            <person name="Daily J.P."/>
            <person name="Sarr O."/>
            <person name="Ndiaye D."/>
            <person name="Ndir O."/>
            <person name="Mboup S."/>
            <person name="Lukens A."/>
            <person name="Stange-Thomann N."/>
            <person name="Mauceli E."/>
            <person name="Gnerre S."/>
            <person name="Jaffe D."/>
            <person name="Zainoun J."/>
            <person name="Wiegand R.C."/>
            <person name="Birren B."/>
            <person name="Galagan J."/>
            <person name="Lander E."/>
            <person name="Wirth D.F."/>
        </authorList>
    </citation>
    <scope>NUCLEOTIDE SEQUENCE [LARGE SCALE GENOMIC DNA]</scope>
    <source>
        <strain evidence="2">7G8</strain>
    </source>
</reference>
<name>W7FCR8_PLAF8</name>
<evidence type="ECO:0000313" key="2">
    <source>
        <dbReference type="Proteomes" id="UP000030688"/>
    </source>
</evidence>
<organism evidence="1 2">
    <name type="scientific">Plasmodium falciparum (isolate 7G8)</name>
    <dbReference type="NCBI Taxonomy" id="57266"/>
    <lineage>
        <taxon>Eukaryota</taxon>
        <taxon>Sar</taxon>
        <taxon>Alveolata</taxon>
        <taxon>Apicomplexa</taxon>
        <taxon>Aconoidasida</taxon>
        <taxon>Haemosporida</taxon>
        <taxon>Plasmodiidae</taxon>
        <taxon>Plasmodium</taxon>
        <taxon>Plasmodium (Laverania)</taxon>
    </lineage>
</organism>
<reference evidence="1 2" key="2">
    <citation type="submission" date="2013-02" db="EMBL/GenBank/DDBJ databases">
        <title>The Genome Sequence of Plasmodium falciparum 7G8.</title>
        <authorList>
            <consortium name="The Broad Institute Genome Sequencing Platform"/>
            <consortium name="The Broad Institute Genome Sequencing Center for Infectious Disease"/>
            <person name="Neafsey D."/>
            <person name="Cheeseman I."/>
            <person name="Volkman S."/>
            <person name="Adams J."/>
            <person name="Walker B."/>
            <person name="Young S.K."/>
            <person name="Zeng Q."/>
            <person name="Gargeya S."/>
            <person name="Fitzgerald M."/>
            <person name="Haas B."/>
            <person name="Abouelleil A."/>
            <person name="Alvarado L."/>
            <person name="Arachchi H.M."/>
            <person name="Berlin A.M."/>
            <person name="Chapman S.B."/>
            <person name="Dewar J."/>
            <person name="Goldberg J."/>
            <person name="Griggs A."/>
            <person name="Gujja S."/>
            <person name="Hansen M."/>
            <person name="Howarth C."/>
            <person name="Imamovic A."/>
            <person name="Larimer J."/>
            <person name="McCowan C."/>
            <person name="Murphy C."/>
            <person name="Neiman D."/>
            <person name="Pearson M."/>
            <person name="Priest M."/>
            <person name="Roberts A."/>
            <person name="Saif S."/>
            <person name="Shea T."/>
            <person name="Sisk P."/>
            <person name="Sykes S."/>
            <person name="Wortman J."/>
            <person name="Nusbaum C."/>
            <person name="Birren B."/>
        </authorList>
    </citation>
    <scope>NUCLEOTIDE SEQUENCE [LARGE SCALE GENOMIC DNA]</scope>
    <source>
        <strain evidence="1 2">7G8</strain>
    </source>
</reference>
<protein>
    <submittedName>
        <fullName evidence="1">Uncharacterized protein</fullName>
    </submittedName>
</protein>
<evidence type="ECO:0000313" key="1">
    <source>
        <dbReference type="EMBL" id="EUR72095.1"/>
    </source>
</evidence>
<dbReference type="EMBL" id="KE123617">
    <property type="protein sequence ID" value="EUR72095.1"/>
    <property type="molecule type" value="Genomic_DNA"/>
</dbReference>
<dbReference type="AlphaFoldDB" id="W7FCR8"/>
<dbReference type="Proteomes" id="UP000030688">
    <property type="component" value="Unassembled WGS sequence"/>
</dbReference>
<gene>
    <name evidence="1" type="ORF">PFBG_02762</name>
</gene>
<sequence length="73" mass="8734">MSSLFFIISIYIIINKKIHVISNDIKFLVIYSVHNVLIDITCSFHFKYKFRLCEILNNIISIFYLYCKLIIIL</sequence>
<proteinExistence type="predicted"/>